<organism evidence="1 2">
    <name type="scientific">Panagrolaimus sp. JU765</name>
    <dbReference type="NCBI Taxonomy" id="591449"/>
    <lineage>
        <taxon>Eukaryota</taxon>
        <taxon>Metazoa</taxon>
        <taxon>Ecdysozoa</taxon>
        <taxon>Nematoda</taxon>
        <taxon>Chromadorea</taxon>
        <taxon>Rhabditida</taxon>
        <taxon>Tylenchina</taxon>
        <taxon>Panagrolaimomorpha</taxon>
        <taxon>Panagrolaimoidea</taxon>
        <taxon>Panagrolaimidae</taxon>
        <taxon>Panagrolaimus</taxon>
    </lineage>
</organism>
<reference evidence="2" key="1">
    <citation type="submission" date="2022-11" db="UniProtKB">
        <authorList>
            <consortium name="WormBaseParasite"/>
        </authorList>
    </citation>
    <scope>IDENTIFICATION</scope>
</reference>
<evidence type="ECO:0000313" key="2">
    <source>
        <dbReference type="WBParaSite" id="JU765_v2.g13088.t1"/>
    </source>
</evidence>
<proteinExistence type="predicted"/>
<accession>A0AC34Q5F9</accession>
<name>A0AC34Q5F9_9BILA</name>
<dbReference type="WBParaSite" id="JU765_v2.g13088.t1">
    <property type="protein sequence ID" value="JU765_v2.g13088.t1"/>
    <property type="gene ID" value="JU765_v2.g13088"/>
</dbReference>
<sequence length="897" mass="102192">MGDPYSFPGTDGKQISIKTNLYPYKFDRNLVGYYQLQVFRTEHRRPKETVKVPANSLPKYVRIFNEKLPFSGRKNMMIPGYANGENTLGVYIIPPIDGGPAESDAQVPNHDLRLTIKDHTECKRDGAPVANVRMVLEFKHLFDSNSELGDSEPSQFLKKVIMASLGNIMGKKYDVIGRHLYVTKAKSMDPIMDLDFLTRLVTGFKYRFHPDIPDISGPIGNTAVMSVNSAVNIVSRTNVSVLQYFVSTVLNYPVGEKNFRPEDFKGVMMDGKQKERLLSLLQDLDVYISCERMRGNSRIYYTVTDISEDSARNLVTHNNRDGSSCPLNVYYDRILQKEGKRIQLPDQCALFLSLKKGGPPKAVPFELVYVSDRPQRVKGNMENFRREYLKHSAVYPVRRFEMIQSFIDDLKSELRILQDESVLAKVSLKIHKDCVLVDGRVLDKPELSDEVLYAPFTSQNVDYVIIDLHSFMENEKQEYIEKSMKQLINIFRSLRISFAEEPLMKCKRDVNNINVELEVVDIVNKAKGKPGYNPNNKLFFFVIENDDENDVHAKVKRALHNNGYVSQVLKISTLDHIVGSKPRRGARYFDPVVDQPTIVATQIAMKVNAKLGGTRVNVLDSNPAWQNYLNLDNPTMFIGIDTRLPVRKDCIGRVGFVFSTDLTGTNYLAVVKNTDDVVYKYSTEMSRNLQEAIAMFTENVGRRPKNVIVYRAGMNEYDIGSSRGEAVLELGQIKEVLQNMGGDIPKVAYIGYHRAHNIRFMRTEFDPDYQNPDGNQDDELKWNLPVGTVIDQKIVNPNCFFLVTHCAVMGTTKPARYTIVCDDIPITANDLISLTYTLCSISPRCKKSIRRPLPIKLASLLLERSYELFPTADERKNRPSGREFPFHEALRTVPFYV</sequence>
<evidence type="ECO:0000313" key="1">
    <source>
        <dbReference type="Proteomes" id="UP000887576"/>
    </source>
</evidence>
<dbReference type="Proteomes" id="UP000887576">
    <property type="component" value="Unplaced"/>
</dbReference>
<protein>
    <submittedName>
        <fullName evidence="2">Piwi domain-containing protein</fullName>
    </submittedName>
</protein>